<evidence type="ECO:0000256" key="7">
    <source>
        <dbReference type="ARBA" id="ARBA00023136"/>
    </source>
</evidence>
<accession>A0A9P8A7A8</accession>
<evidence type="ECO:0000256" key="3">
    <source>
        <dbReference type="ARBA" id="ARBA00005467"/>
    </source>
</evidence>
<keyword evidence="5 8" id="KW-0812">Transmembrane</keyword>
<evidence type="ECO:0000256" key="1">
    <source>
        <dbReference type="ARBA" id="ARBA00003246"/>
    </source>
</evidence>
<feature type="transmembrane region" description="Helical" evidence="8">
    <location>
        <begin position="184"/>
        <end position="203"/>
    </location>
</feature>
<dbReference type="GO" id="GO:0016192">
    <property type="term" value="P:vesicle-mediated transport"/>
    <property type="evidence" value="ECO:0007669"/>
    <property type="project" value="TreeGrafter"/>
</dbReference>
<dbReference type="GO" id="GO:0009306">
    <property type="term" value="P:protein secretion"/>
    <property type="evidence" value="ECO:0007669"/>
    <property type="project" value="TreeGrafter"/>
</dbReference>
<feature type="transmembrane region" description="Helical" evidence="8">
    <location>
        <begin position="157"/>
        <end position="178"/>
    </location>
</feature>
<keyword evidence="7 8" id="KW-0472">Membrane</keyword>
<proteinExistence type="inferred from homology"/>
<comment type="caution">
    <text evidence="9">The sequence shown here is derived from an EMBL/GenBank/DDBJ whole genome shotgun (WGS) entry which is preliminary data.</text>
</comment>
<name>A0A9P8A7A8_MORAP</name>
<dbReference type="PANTHER" id="PTHR13019:SF7">
    <property type="entry name" value="GOLGI APPARATUS MEMBRANE PROTEIN TVP23"/>
    <property type="match status" value="1"/>
</dbReference>
<evidence type="ECO:0000256" key="8">
    <source>
        <dbReference type="RuleBase" id="RU361206"/>
    </source>
</evidence>
<dbReference type="PANTHER" id="PTHR13019">
    <property type="entry name" value="GOLGI APPARATUS MEMBRANE PROTEIN TVP23"/>
    <property type="match status" value="1"/>
</dbReference>
<comment type="similarity">
    <text evidence="3 8">Belongs to the TVP23 family.</text>
</comment>
<reference evidence="9" key="1">
    <citation type="submission" date="2021-07" db="EMBL/GenBank/DDBJ databases">
        <title>Draft genome of Mortierella alpina, strain LL118, isolated from an aspen leaf litter sample.</title>
        <authorList>
            <person name="Yang S."/>
            <person name="Vinatzer B.A."/>
        </authorList>
    </citation>
    <scope>NUCLEOTIDE SEQUENCE</scope>
    <source>
        <strain evidence="9">LL118</strain>
    </source>
</reference>
<evidence type="ECO:0000313" key="9">
    <source>
        <dbReference type="EMBL" id="KAG9324001.1"/>
    </source>
</evidence>
<evidence type="ECO:0000256" key="4">
    <source>
        <dbReference type="ARBA" id="ARBA00013603"/>
    </source>
</evidence>
<dbReference type="EMBL" id="JAIFTL010000081">
    <property type="protein sequence ID" value="KAG9324001.1"/>
    <property type="molecule type" value="Genomic_DNA"/>
</dbReference>
<evidence type="ECO:0000256" key="2">
    <source>
        <dbReference type="ARBA" id="ARBA00004141"/>
    </source>
</evidence>
<protein>
    <recommendedName>
        <fullName evidence="4 8">Golgi apparatus membrane protein TVP23</fullName>
    </recommendedName>
</protein>
<comment type="function">
    <text evidence="1 8">Golgi membrane protein involved in vesicular trafficking.</text>
</comment>
<dbReference type="AlphaFoldDB" id="A0A9P8A7A8"/>
<evidence type="ECO:0000256" key="5">
    <source>
        <dbReference type="ARBA" id="ARBA00022692"/>
    </source>
</evidence>
<organism evidence="9 10">
    <name type="scientific">Mortierella alpina</name>
    <name type="common">Oleaginous fungus</name>
    <name type="synonym">Mortierella renispora</name>
    <dbReference type="NCBI Taxonomy" id="64518"/>
    <lineage>
        <taxon>Eukaryota</taxon>
        <taxon>Fungi</taxon>
        <taxon>Fungi incertae sedis</taxon>
        <taxon>Mucoromycota</taxon>
        <taxon>Mortierellomycotina</taxon>
        <taxon>Mortierellomycetes</taxon>
        <taxon>Mortierellales</taxon>
        <taxon>Mortierellaceae</taxon>
        <taxon>Mortierella</taxon>
    </lineage>
</organism>
<dbReference type="InterPro" id="IPR008564">
    <property type="entry name" value="TVP23-like"/>
</dbReference>
<gene>
    <name evidence="9" type="ORF">KVV02_007323</name>
</gene>
<dbReference type="Proteomes" id="UP000717515">
    <property type="component" value="Unassembled WGS sequence"/>
</dbReference>
<keyword evidence="8" id="KW-0333">Golgi apparatus</keyword>
<sequence length="247" mass="27537">MQKTSSRYIHSHPPLPATHKHHISVHTMASTDRQNLLSDAQPMGTTNNTLEPDLEAGGQPSILKQSSHPVCLIFHFLFRIGAICTYFFGTWFTDNFVLIFVLCVLMLVFDFWTVKNVSGRLLVGLRWWSENKEDGTTTWLFESRDPSRPLNPVDSRLFWTGLYVAPAVWVVFGILCILTFKLKWLLIVAVALALNFANVIGYTQCDKDAKQKWATGFASNMLGGSGAGGLMGGLMSRGITRMAGSMF</sequence>
<dbReference type="GO" id="GO:0000139">
    <property type="term" value="C:Golgi membrane"/>
    <property type="evidence" value="ECO:0007669"/>
    <property type="project" value="UniProtKB-SubCell"/>
</dbReference>
<feature type="transmembrane region" description="Helical" evidence="8">
    <location>
        <begin position="95"/>
        <end position="114"/>
    </location>
</feature>
<evidence type="ECO:0000256" key="6">
    <source>
        <dbReference type="ARBA" id="ARBA00022989"/>
    </source>
</evidence>
<dbReference type="Pfam" id="PF05832">
    <property type="entry name" value="DUF846"/>
    <property type="match status" value="1"/>
</dbReference>
<comment type="subcellular location">
    <subcellularLocation>
        <location evidence="8">Golgi apparatus membrane</location>
        <topology evidence="8">Multi-pass membrane protein</topology>
    </subcellularLocation>
    <subcellularLocation>
        <location evidence="2">Membrane</location>
        <topology evidence="2">Multi-pass membrane protein</topology>
    </subcellularLocation>
</comment>
<evidence type="ECO:0000313" key="10">
    <source>
        <dbReference type="Proteomes" id="UP000717515"/>
    </source>
</evidence>
<keyword evidence="6 8" id="KW-1133">Transmembrane helix</keyword>